<organism evidence="9">
    <name type="scientific">viral metagenome</name>
    <dbReference type="NCBI Taxonomy" id="1070528"/>
    <lineage>
        <taxon>unclassified sequences</taxon>
        <taxon>metagenomes</taxon>
        <taxon>organismal metagenomes</taxon>
    </lineage>
</organism>
<dbReference type="InterPro" id="IPR023405">
    <property type="entry name" value="Topo_IA_core_domain"/>
</dbReference>
<dbReference type="AlphaFoldDB" id="A0A6C0CV03"/>
<evidence type="ECO:0000256" key="4">
    <source>
        <dbReference type="ARBA" id="ARBA00023029"/>
    </source>
</evidence>
<keyword evidence="4" id="KW-0799">Topoisomerase</keyword>
<dbReference type="Pfam" id="PF01131">
    <property type="entry name" value="Topoisom_bac"/>
    <property type="match status" value="1"/>
</dbReference>
<dbReference type="Gene3D" id="1.10.290.10">
    <property type="entry name" value="Topoisomerase I, domain 4"/>
    <property type="match status" value="1"/>
</dbReference>
<dbReference type="InterPro" id="IPR003601">
    <property type="entry name" value="Topo_IA_2"/>
</dbReference>
<dbReference type="InterPro" id="IPR013825">
    <property type="entry name" value="Topo_IA_cen_sub2"/>
</dbReference>
<evidence type="ECO:0000256" key="2">
    <source>
        <dbReference type="ARBA" id="ARBA00009446"/>
    </source>
</evidence>
<evidence type="ECO:0000256" key="1">
    <source>
        <dbReference type="ARBA" id="ARBA00000213"/>
    </source>
</evidence>
<dbReference type="EMBL" id="MN739485">
    <property type="protein sequence ID" value="QHT07760.1"/>
    <property type="molecule type" value="Genomic_DNA"/>
</dbReference>
<dbReference type="InterPro" id="IPR023406">
    <property type="entry name" value="Topo_IA_AS"/>
</dbReference>
<dbReference type="Gene3D" id="2.70.20.10">
    <property type="entry name" value="Topoisomerase I, domain 3"/>
    <property type="match status" value="1"/>
</dbReference>
<dbReference type="PROSITE" id="PS50880">
    <property type="entry name" value="TOPRIM"/>
    <property type="match status" value="1"/>
</dbReference>
<evidence type="ECO:0000256" key="5">
    <source>
        <dbReference type="ARBA" id="ARBA00023125"/>
    </source>
</evidence>
<sequence>MKHNNVIKKYPNALIILFNGYIEKKLTVRFKNKRIYIFCNCIKIERLVNMILVIVESGTKAAVIEKYLKDSKKLSNIKNEFGQFKVIASKGHVRDLAKKDMGINTKDFNCNFELIQDKKSTIDLLKSNINKSKLILLAADHDREGEGIAWHIQQMFNLQPTKYKRILFNEITQPALEDAVMNRSDINLPMVHSYLSRRILDRLVGFMITKLLWKAFDSNVILTAGRVQSATLNIIVNKENEIVTFESTPYWTIRGEFGKEISDTTLYFKDTIYKSPSNKDIITKLNTLVDSTFTMDAVNLKTVKEKAPYPFTTSSLQQTAYSSLHLPIKKTMSCAQELYEMGAITYMRTDSTTINPMFSKSATDYVNQKYGGSYVQTKSRKTKTSKNAQEAHEAIRPTNITKTYKFKNPEQEKLYQLIWNRTIAFFMADAIYEEVHVVIKMNTMSPEYAFIGKEKYLQFNGWLLLYNKENSNVDSAAIVKKYTSLTPRPTKFEGHNIWTNPPSRYNESSIIDKLEKSGIGRPSTYASIMSKLFEKKYIEKRDIQGIEKEHIDYEVKVKSKKVKPIKHMKMVGDEKIKLKPTEIGMVVDSFVAKNFKNIVDIDFTSSMENALDDIASKSIEYKAFLMRFYKQFEKDFMDVQNTIKTSDKSKNPKQQLGKEEHILYKPSDCMIIKRLTKYGPVIETRFHDTSKKSTYINIQKYLDDTNKDLQTVTKKDAEFLLSLPLDIVHNGNTPYKLLYGRYGFYLKNMKDNTTVSVFKRYVPFVLDMKIKELFEHTVNKVHK</sequence>
<protein>
    <recommendedName>
        <fullName evidence="3">DNA topoisomerase</fullName>
        <ecNumber evidence="3">5.6.2.1</ecNumber>
    </recommendedName>
</protein>
<evidence type="ECO:0000259" key="8">
    <source>
        <dbReference type="PROSITE" id="PS52039"/>
    </source>
</evidence>
<dbReference type="InterPro" id="IPR000380">
    <property type="entry name" value="Topo_IA"/>
</dbReference>
<dbReference type="InterPro" id="IPR013497">
    <property type="entry name" value="Topo_IA_cen"/>
</dbReference>
<feature type="domain" description="Toprim" evidence="7">
    <location>
        <begin position="50"/>
        <end position="171"/>
    </location>
</feature>
<proteinExistence type="inferred from homology"/>
<dbReference type="PANTHER" id="PTHR42785:SF1">
    <property type="entry name" value="DNA TOPOISOMERASE"/>
    <property type="match status" value="1"/>
</dbReference>
<dbReference type="EC" id="5.6.2.1" evidence="3"/>
<dbReference type="InterPro" id="IPR013824">
    <property type="entry name" value="Topo_IA_cen_sub1"/>
</dbReference>
<dbReference type="InterPro" id="IPR006171">
    <property type="entry name" value="TOPRIM_dom"/>
</dbReference>
<dbReference type="Gene3D" id="3.40.50.140">
    <property type="match status" value="1"/>
</dbReference>
<reference evidence="9" key="1">
    <citation type="journal article" date="2020" name="Nature">
        <title>Giant virus diversity and host interactions through global metagenomics.</title>
        <authorList>
            <person name="Schulz F."/>
            <person name="Roux S."/>
            <person name="Paez-Espino D."/>
            <person name="Jungbluth S."/>
            <person name="Walsh D.A."/>
            <person name="Denef V.J."/>
            <person name="McMahon K.D."/>
            <person name="Konstantinidis K.T."/>
            <person name="Eloe-Fadrosh E.A."/>
            <person name="Kyrpides N.C."/>
            <person name="Woyke T."/>
        </authorList>
    </citation>
    <scope>NUCLEOTIDE SEQUENCE</scope>
    <source>
        <strain evidence="9">GVMAG-M-3300021964-36</strain>
    </source>
</reference>
<dbReference type="CDD" id="cd00186">
    <property type="entry name" value="TOP1Ac"/>
    <property type="match status" value="1"/>
</dbReference>
<keyword evidence="5" id="KW-0238">DNA-binding</keyword>
<dbReference type="PROSITE" id="PS00396">
    <property type="entry name" value="TOPO_IA_1"/>
    <property type="match status" value="1"/>
</dbReference>
<dbReference type="PRINTS" id="PR00417">
    <property type="entry name" value="PRTPISMRASEI"/>
</dbReference>
<comment type="catalytic activity">
    <reaction evidence="1">
        <text>ATP-independent breakage of single-stranded DNA, followed by passage and rejoining.</text>
        <dbReference type="EC" id="5.6.2.1"/>
    </reaction>
</comment>
<comment type="similarity">
    <text evidence="2">Belongs to the type IA topoisomerase family.</text>
</comment>
<dbReference type="InterPro" id="IPR003602">
    <property type="entry name" value="Topo_IA_DNA-bd_dom"/>
</dbReference>
<accession>A0A6C0CV03</accession>
<dbReference type="SMART" id="SM00437">
    <property type="entry name" value="TOP1Ac"/>
    <property type="match status" value="1"/>
</dbReference>
<dbReference type="GO" id="GO:0003677">
    <property type="term" value="F:DNA binding"/>
    <property type="evidence" value="ECO:0007669"/>
    <property type="project" value="UniProtKB-KW"/>
</dbReference>
<dbReference type="GO" id="GO:0003917">
    <property type="term" value="F:DNA topoisomerase type I (single strand cut, ATP-independent) activity"/>
    <property type="evidence" value="ECO:0007669"/>
    <property type="project" value="UniProtKB-EC"/>
</dbReference>
<name>A0A6C0CV03_9ZZZZ</name>
<evidence type="ECO:0000259" key="7">
    <source>
        <dbReference type="PROSITE" id="PS50880"/>
    </source>
</evidence>
<keyword evidence="6" id="KW-0413">Isomerase</keyword>
<dbReference type="SMART" id="SM00493">
    <property type="entry name" value="TOPRIM"/>
    <property type="match status" value="1"/>
</dbReference>
<dbReference type="GO" id="GO:0006265">
    <property type="term" value="P:DNA topological change"/>
    <property type="evidence" value="ECO:0007669"/>
    <property type="project" value="InterPro"/>
</dbReference>
<feature type="domain" description="Topo IA-type catalytic" evidence="8">
    <location>
        <begin position="187"/>
        <end position="637"/>
    </location>
</feature>
<dbReference type="SMART" id="SM00436">
    <property type="entry name" value="TOP1Bc"/>
    <property type="match status" value="1"/>
</dbReference>
<evidence type="ECO:0000256" key="3">
    <source>
        <dbReference type="ARBA" id="ARBA00012891"/>
    </source>
</evidence>
<dbReference type="SUPFAM" id="SSF56712">
    <property type="entry name" value="Prokaryotic type I DNA topoisomerase"/>
    <property type="match status" value="1"/>
</dbReference>
<evidence type="ECO:0000313" key="9">
    <source>
        <dbReference type="EMBL" id="QHT07760.1"/>
    </source>
</evidence>
<dbReference type="Pfam" id="PF01751">
    <property type="entry name" value="Toprim"/>
    <property type="match status" value="1"/>
</dbReference>
<dbReference type="InterPro" id="IPR013826">
    <property type="entry name" value="Topo_IA_cen_sub3"/>
</dbReference>
<dbReference type="PANTHER" id="PTHR42785">
    <property type="entry name" value="DNA TOPOISOMERASE, TYPE IA, CORE"/>
    <property type="match status" value="1"/>
</dbReference>
<evidence type="ECO:0000256" key="6">
    <source>
        <dbReference type="ARBA" id="ARBA00023235"/>
    </source>
</evidence>
<dbReference type="Gene3D" id="1.10.460.10">
    <property type="entry name" value="Topoisomerase I, domain 2"/>
    <property type="match status" value="1"/>
</dbReference>
<dbReference type="PROSITE" id="PS52039">
    <property type="entry name" value="TOPO_IA_2"/>
    <property type="match status" value="1"/>
</dbReference>